<keyword evidence="14" id="KW-0677">Repeat</keyword>
<comment type="caution">
    <text evidence="32">The sequence shown here is derived from an EMBL/GenBank/DDBJ whole genome shotgun (WGS) entry which is preliminary data.</text>
</comment>
<evidence type="ECO:0000256" key="4">
    <source>
        <dbReference type="ARBA" id="ARBA00009939"/>
    </source>
</evidence>
<comment type="similarity">
    <text evidence="4">Belongs to the LDLR family.</text>
</comment>
<evidence type="ECO:0000256" key="19">
    <source>
        <dbReference type="ARBA" id="ARBA00023157"/>
    </source>
</evidence>
<dbReference type="PRINTS" id="PR00261">
    <property type="entry name" value="LDLRECEPTOR"/>
</dbReference>
<dbReference type="PROSITE" id="PS01186">
    <property type="entry name" value="EGF_2"/>
    <property type="match status" value="2"/>
</dbReference>
<evidence type="ECO:0000256" key="29">
    <source>
        <dbReference type="SAM" id="Phobius"/>
    </source>
</evidence>
<feature type="disulfide bond" evidence="26">
    <location>
        <begin position="114"/>
        <end position="126"/>
    </location>
</feature>
<dbReference type="SMART" id="SM00179">
    <property type="entry name" value="EGF_CA"/>
    <property type="match status" value="2"/>
</dbReference>
<feature type="repeat" description="LDL-receptor class B" evidence="27">
    <location>
        <begin position="530"/>
        <end position="573"/>
    </location>
</feature>
<dbReference type="FunFam" id="2.10.25.10:FF:000093">
    <property type="entry name" value="Very low-density lipoprotein receptor"/>
    <property type="match status" value="1"/>
</dbReference>
<dbReference type="Gene3D" id="4.10.400.10">
    <property type="entry name" value="Low-density Lipoprotein Receptor"/>
    <property type="match status" value="7"/>
</dbReference>
<dbReference type="InterPro" id="IPR009030">
    <property type="entry name" value="Growth_fac_rcpt_cys_sf"/>
</dbReference>
<evidence type="ECO:0000256" key="17">
    <source>
        <dbReference type="ARBA" id="ARBA00023098"/>
    </source>
</evidence>
<feature type="disulfide bond" evidence="26">
    <location>
        <begin position="94"/>
        <end position="109"/>
    </location>
</feature>
<proteinExistence type="inferred from homology"/>
<evidence type="ECO:0000256" key="26">
    <source>
        <dbReference type="PROSITE-ProRule" id="PRU00124"/>
    </source>
</evidence>
<evidence type="ECO:0000313" key="32">
    <source>
        <dbReference type="EMBL" id="KAJ8253990.1"/>
    </source>
</evidence>
<keyword evidence="21" id="KW-0675">Receptor</keyword>
<sequence length="857" mass="93874">MLPAVRMQAIGLALNAVVLMTCLVQTRGAVTCNSRQFQCGNRKCITQKWVCDGMDDCGDGTDELPETCRARTCSSAEFSCGGPLNRCVPDAWRCDGKPDCENGSDEAQCVPRSCTDDEFRCGSGQCVSVSFVCDDEADCDDGTDEASCRPATCSSSSFRCNSSKCVPSLWACDGDADCLDGSDEWPQNCGTPAPRGACPGHEFRCASGECVHSSWRCDGAPDCVDQSDEANCSRSSCQPDQFPCNNGACIPGIRQCDGEYDCRDQSDELGCDNVSKCEGPDRFKCRNGECISADKVCDRVRDCRDWSDEPLKECGTDECLRNNGGCSHVCKDLKIGFQCLCPAGFRLVDDKRCEDINECLSPDTCSQICVNHPGGYKCECEEGYQLDPATSDCKAIGSVAYLFFSNRHEVRKMTLDSREYTQFIPQLKNVVALDMDIPTRKIFWSDLSQKKIYSTHMDLARNSSHHNTVIGKDIEAPEGIAIDWIHGNLYWTDSMHATISVATVDGSRRVTLIQQNLVKPRAIVVDPSHNFMFWTDWGTPAKIEKSGLNGANRITLVSDNIEWPNGITLDMLSQRLYWVDSKLHTLSSIDVQGGQRHTLILDQQKLAHPLSLTVFEERVFWTDMGNNAILSANRMTGGNITAVVEHLASPEDIVLYHNLKQPAGVNWCTASKIPNGGCEFLCLPAPQINEHSAKYTCACPDHQTLGPDMRKCVPAAGSVPNPPVIAEAATPPASVPQRPTHPSTTIPANPHWAKFPQSTTSQATGSQGNPNGLAAIPNENKSSSTALYIVLPIAALCLVAVGAVMLWRNWKLKNTISINFINPVYQKTTEDEVHICRNQDGYSYPSRQKVSLDEDMA</sequence>
<evidence type="ECO:0000313" key="33">
    <source>
        <dbReference type="Proteomes" id="UP001152803"/>
    </source>
</evidence>
<keyword evidence="11 29" id="KW-0812">Transmembrane</keyword>
<dbReference type="SMART" id="SM00135">
    <property type="entry name" value="LY"/>
    <property type="match status" value="5"/>
</dbReference>
<dbReference type="CDD" id="cd00112">
    <property type="entry name" value="LDLa"/>
    <property type="match status" value="7"/>
</dbReference>
<evidence type="ECO:0000256" key="7">
    <source>
        <dbReference type="ARBA" id="ARBA00022525"/>
    </source>
</evidence>
<dbReference type="InterPro" id="IPR000152">
    <property type="entry name" value="EGF-type_Asp/Asn_hydroxyl_site"/>
</dbReference>
<keyword evidence="9" id="KW-0153">Cholesterol metabolism</keyword>
<feature type="disulfide bond" evidence="25">
    <location>
        <begin position="359"/>
        <end position="369"/>
    </location>
</feature>
<dbReference type="PROSITE" id="PS50026">
    <property type="entry name" value="EGF_3"/>
    <property type="match status" value="2"/>
</dbReference>
<dbReference type="SMART" id="SM00181">
    <property type="entry name" value="EGF"/>
    <property type="match status" value="4"/>
</dbReference>
<dbReference type="PROSITE" id="PS01209">
    <property type="entry name" value="LDLRA_1"/>
    <property type="match status" value="4"/>
</dbReference>
<dbReference type="GO" id="GO:0006898">
    <property type="term" value="P:receptor-mediated endocytosis"/>
    <property type="evidence" value="ECO:0007669"/>
    <property type="project" value="TreeGrafter"/>
</dbReference>
<dbReference type="Gene3D" id="2.10.25.10">
    <property type="entry name" value="Laminin"/>
    <property type="match status" value="3"/>
</dbReference>
<dbReference type="GO" id="GO:0034362">
    <property type="term" value="C:low-density lipoprotein particle"/>
    <property type="evidence" value="ECO:0007669"/>
    <property type="project" value="UniProtKB-KW"/>
</dbReference>
<dbReference type="InterPro" id="IPR001881">
    <property type="entry name" value="EGF-like_Ca-bd_dom"/>
</dbReference>
<feature type="disulfide bond" evidence="26">
    <location>
        <begin position="244"/>
        <end position="262"/>
    </location>
</feature>
<feature type="disulfide bond" evidence="26">
    <location>
        <begin position="205"/>
        <end position="223"/>
    </location>
</feature>
<dbReference type="FunFam" id="4.10.400.10:FF:000034">
    <property type="entry name" value="Low-density lipoprotein receptor-related protein 2"/>
    <property type="match status" value="1"/>
</dbReference>
<evidence type="ECO:0000256" key="20">
    <source>
        <dbReference type="ARBA" id="ARBA00023166"/>
    </source>
</evidence>
<gene>
    <name evidence="32" type="ORF">COCON_G00206020</name>
</gene>
<dbReference type="Pfam" id="PF00057">
    <property type="entry name" value="Ldl_recept_a"/>
    <property type="match status" value="7"/>
</dbReference>
<name>A0A9Q1CZ34_CONCO</name>
<evidence type="ECO:0000256" key="12">
    <source>
        <dbReference type="ARBA" id="ARBA00022710"/>
    </source>
</evidence>
<dbReference type="Pfam" id="PF14670">
    <property type="entry name" value="FXa_inhibition"/>
    <property type="match status" value="2"/>
</dbReference>
<dbReference type="FunFam" id="4.10.400.10:FF:000116">
    <property type="entry name" value="Low-density lipoprotein receptor"/>
    <property type="match status" value="1"/>
</dbReference>
<comment type="subcellular location">
    <subcellularLocation>
        <location evidence="1">Cell membrane</location>
        <topology evidence="1">Single-pass type I membrane protein</topology>
    </subcellularLocation>
    <subcellularLocation>
        <location evidence="2">Membrane</location>
        <location evidence="2">Clathrin-coated pit</location>
    </subcellularLocation>
    <subcellularLocation>
        <location evidence="3">Secreted</location>
    </subcellularLocation>
</comment>
<evidence type="ECO:0000256" key="10">
    <source>
        <dbReference type="ARBA" id="ARBA00022583"/>
    </source>
</evidence>
<evidence type="ECO:0000256" key="25">
    <source>
        <dbReference type="PROSITE-ProRule" id="PRU00076"/>
    </source>
</evidence>
<feature type="chain" id="PRO_5040126535" description="EGF-like domain-containing protein" evidence="30">
    <location>
        <begin position="29"/>
        <end position="857"/>
    </location>
</feature>
<dbReference type="SUPFAM" id="SSF57184">
    <property type="entry name" value="Growth factor receptor domain"/>
    <property type="match status" value="1"/>
</dbReference>
<evidence type="ECO:0000256" key="18">
    <source>
        <dbReference type="ARBA" id="ARBA00023136"/>
    </source>
</evidence>
<feature type="disulfide bond" evidence="26">
    <location>
        <begin position="256"/>
        <end position="271"/>
    </location>
</feature>
<dbReference type="PROSITE" id="PS50068">
    <property type="entry name" value="LDLRA_2"/>
    <property type="match status" value="7"/>
</dbReference>
<dbReference type="FunFam" id="4.10.400.10:FF:000124">
    <property type="entry name" value="Low density lipoprotein receptor"/>
    <property type="match status" value="1"/>
</dbReference>
<dbReference type="PROSITE" id="PS01187">
    <property type="entry name" value="EGF_CA"/>
    <property type="match status" value="1"/>
</dbReference>
<dbReference type="InterPro" id="IPR000033">
    <property type="entry name" value="LDLR_classB_rpt"/>
</dbReference>
<feature type="transmembrane region" description="Helical" evidence="29">
    <location>
        <begin position="786"/>
        <end position="807"/>
    </location>
</feature>
<feature type="disulfide bond" evidence="26">
    <location>
        <begin position="39"/>
        <end position="57"/>
    </location>
</feature>
<feature type="disulfide bond" evidence="26">
    <location>
        <begin position="198"/>
        <end position="210"/>
    </location>
</feature>
<dbReference type="Pfam" id="PF00058">
    <property type="entry name" value="Ldl_recept_b"/>
    <property type="match status" value="5"/>
</dbReference>
<dbReference type="GO" id="GO:0006869">
    <property type="term" value="P:lipid transport"/>
    <property type="evidence" value="ECO:0007669"/>
    <property type="project" value="UniProtKB-KW"/>
</dbReference>
<feature type="disulfide bond" evidence="26">
    <location>
        <begin position="133"/>
        <end position="148"/>
    </location>
</feature>
<keyword evidence="16" id="KW-0445">Lipid transport</keyword>
<feature type="domain" description="EGF-like" evidence="31">
    <location>
        <begin position="315"/>
        <end position="354"/>
    </location>
</feature>
<keyword evidence="23" id="KW-0325">Glycoprotein</keyword>
<dbReference type="SUPFAM" id="SSF57424">
    <property type="entry name" value="LDL receptor-like module"/>
    <property type="match status" value="7"/>
</dbReference>
<evidence type="ECO:0000256" key="30">
    <source>
        <dbReference type="SAM" id="SignalP"/>
    </source>
</evidence>
<evidence type="ECO:0000256" key="23">
    <source>
        <dbReference type="ARBA" id="ARBA00023180"/>
    </source>
</evidence>
<feature type="disulfide bond" evidence="26">
    <location>
        <begin position="121"/>
        <end position="139"/>
    </location>
</feature>
<reference evidence="32" key="1">
    <citation type="journal article" date="2023" name="Science">
        <title>Genome structures resolve the early diversification of teleost fishes.</title>
        <authorList>
            <person name="Parey E."/>
            <person name="Louis A."/>
            <person name="Montfort J."/>
            <person name="Bouchez O."/>
            <person name="Roques C."/>
            <person name="Iampietro C."/>
            <person name="Lluch J."/>
            <person name="Castinel A."/>
            <person name="Donnadieu C."/>
            <person name="Desvignes T."/>
            <person name="Floi Bucao C."/>
            <person name="Jouanno E."/>
            <person name="Wen M."/>
            <person name="Mejri S."/>
            <person name="Dirks R."/>
            <person name="Jansen H."/>
            <person name="Henkel C."/>
            <person name="Chen W.J."/>
            <person name="Zahm M."/>
            <person name="Cabau C."/>
            <person name="Klopp C."/>
            <person name="Thompson A.W."/>
            <person name="Robinson-Rechavi M."/>
            <person name="Braasch I."/>
            <person name="Lecointre G."/>
            <person name="Bobe J."/>
            <person name="Postlethwait J.H."/>
            <person name="Berthelot C."/>
            <person name="Roest Crollius H."/>
            <person name="Guiguen Y."/>
        </authorList>
    </citation>
    <scope>NUCLEOTIDE SEQUENCE</scope>
    <source>
        <strain evidence="32">Concon-B</strain>
    </source>
</reference>
<keyword evidence="10" id="KW-0254">Endocytosis</keyword>
<evidence type="ECO:0000256" key="3">
    <source>
        <dbReference type="ARBA" id="ARBA00004613"/>
    </source>
</evidence>
<feature type="repeat" description="LDL-receptor class B" evidence="27">
    <location>
        <begin position="440"/>
        <end position="486"/>
    </location>
</feature>
<dbReference type="EMBL" id="JAFJMO010000016">
    <property type="protein sequence ID" value="KAJ8253990.1"/>
    <property type="molecule type" value="Genomic_DNA"/>
</dbReference>
<feature type="disulfide bond" evidence="26">
    <location>
        <begin position="32"/>
        <end position="44"/>
    </location>
</feature>
<dbReference type="Pfam" id="PF07645">
    <property type="entry name" value="EGF_CA"/>
    <property type="match status" value="1"/>
</dbReference>
<keyword evidence="19 25" id="KW-1015">Disulfide bond</keyword>
<keyword evidence="33" id="KW-1185">Reference proteome</keyword>
<evidence type="ECO:0000259" key="31">
    <source>
        <dbReference type="PROSITE" id="PS50026"/>
    </source>
</evidence>
<evidence type="ECO:0000256" key="27">
    <source>
        <dbReference type="PROSITE-ProRule" id="PRU00461"/>
    </source>
</evidence>
<dbReference type="InterPro" id="IPR049883">
    <property type="entry name" value="NOTCH1_EGF-like"/>
</dbReference>
<feature type="disulfide bond" evidence="26">
    <location>
        <begin position="160"/>
        <end position="178"/>
    </location>
</feature>
<evidence type="ECO:0000256" key="13">
    <source>
        <dbReference type="ARBA" id="ARBA00022729"/>
    </source>
</evidence>
<feature type="disulfide bond" evidence="26">
    <location>
        <begin position="217"/>
        <end position="232"/>
    </location>
</feature>
<evidence type="ECO:0000256" key="22">
    <source>
        <dbReference type="ARBA" id="ARBA00023176"/>
    </source>
</evidence>
<dbReference type="FunFam" id="2.10.25.10:FF:000240">
    <property type="entry name" value="Vitamin K-dependent protein S"/>
    <property type="match status" value="1"/>
</dbReference>
<dbReference type="SMART" id="SM00192">
    <property type="entry name" value="LDLa"/>
    <property type="match status" value="7"/>
</dbReference>
<dbReference type="GO" id="GO:0008203">
    <property type="term" value="P:cholesterol metabolic process"/>
    <property type="evidence" value="ECO:0007669"/>
    <property type="project" value="UniProtKB-KW"/>
</dbReference>
<dbReference type="Gene3D" id="2.120.10.30">
    <property type="entry name" value="TolB, C-terminal domain"/>
    <property type="match status" value="1"/>
</dbReference>
<keyword evidence="15 29" id="KW-1133">Transmembrane helix</keyword>
<evidence type="ECO:0000256" key="15">
    <source>
        <dbReference type="ARBA" id="ARBA00022989"/>
    </source>
</evidence>
<keyword evidence="8 25" id="KW-0245">EGF-like domain</keyword>
<dbReference type="InterPro" id="IPR036055">
    <property type="entry name" value="LDL_receptor-like_sf"/>
</dbReference>
<evidence type="ECO:0000256" key="28">
    <source>
        <dbReference type="SAM" id="MobiDB-lite"/>
    </source>
</evidence>
<comment type="caution">
    <text evidence="25">Lacks conserved residue(s) required for the propagation of feature annotation.</text>
</comment>
<dbReference type="GO" id="GO:0042562">
    <property type="term" value="F:hormone binding"/>
    <property type="evidence" value="ECO:0007669"/>
    <property type="project" value="TreeGrafter"/>
</dbReference>
<feature type="signal peptide" evidence="30">
    <location>
        <begin position="1"/>
        <end position="28"/>
    </location>
</feature>
<feature type="domain" description="EGF-like" evidence="31">
    <location>
        <begin position="355"/>
        <end position="394"/>
    </location>
</feature>
<evidence type="ECO:0000256" key="1">
    <source>
        <dbReference type="ARBA" id="ARBA00004251"/>
    </source>
</evidence>
<keyword evidence="17" id="KW-0443">Lipid metabolism</keyword>
<dbReference type="GO" id="GO:0005509">
    <property type="term" value="F:calcium ion binding"/>
    <property type="evidence" value="ECO:0007669"/>
    <property type="project" value="InterPro"/>
</dbReference>
<feature type="repeat" description="LDL-receptor class B" evidence="27">
    <location>
        <begin position="487"/>
        <end position="529"/>
    </location>
</feature>
<dbReference type="AlphaFoldDB" id="A0A9Q1CZ34"/>
<evidence type="ECO:0000256" key="5">
    <source>
        <dbReference type="ARBA" id="ARBA00022448"/>
    </source>
</evidence>
<dbReference type="FunFam" id="2.120.10.30:FF:000002">
    <property type="entry name" value="low-density lipoprotein receptor isoform X1"/>
    <property type="match status" value="1"/>
</dbReference>
<keyword evidence="22" id="KW-0168">Coated pit</keyword>
<feature type="compositionally biased region" description="Polar residues" evidence="28">
    <location>
        <begin position="756"/>
        <end position="770"/>
    </location>
</feature>
<dbReference type="GO" id="GO:0005905">
    <property type="term" value="C:clathrin-coated pit"/>
    <property type="evidence" value="ECO:0007669"/>
    <property type="project" value="UniProtKB-SubCell"/>
</dbReference>
<dbReference type="PROSITE" id="PS51120">
    <property type="entry name" value="LDLRB"/>
    <property type="match status" value="4"/>
</dbReference>
<dbReference type="InterPro" id="IPR000742">
    <property type="entry name" value="EGF"/>
</dbReference>
<evidence type="ECO:0000256" key="24">
    <source>
        <dbReference type="ARBA" id="ARBA00023221"/>
    </source>
</evidence>
<keyword evidence="12" id="KW-0427">LDL</keyword>
<dbReference type="Proteomes" id="UP001152803">
    <property type="component" value="Unassembled WGS sequence"/>
</dbReference>
<feature type="region of interest" description="Disordered" evidence="28">
    <location>
        <begin position="756"/>
        <end position="776"/>
    </location>
</feature>
<dbReference type="PANTHER" id="PTHR22722:SF15">
    <property type="entry name" value="LOW-DENSITY LIPOPROTEIN RECEPTOR-RELATED"/>
    <property type="match status" value="1"/>
</dbReference>
<dbReference type="InterPro" id="IPR018097">
    <property type="entry name" value="EGF_Ca-bd_CS"/>
</dbReference>
<evidence type="ECO:0000256" key="21">
    <source>
        <dbReference type="ARBA" id="ARBA00023170"/>
    </source>
</evidence>
<keyword evidence="7" id="KW-0964">Secreted</keyword>
<keyword evidence="18 29" id="KW-0472">Membrane</keyword>
<dbReference type="PROSITE" id="PS00010">
    <property type="entry name" value="ASX_HYDROXYL"/>
    <property type="match status" value="2"/>
</dbReference>
<evidence type="ECO:0000256" key="8">
    <source>
        <dbReference type="ARBA" id="ARBA00022536"/>
    </source>
</evidence>
<keyword evidence="5" id="KW-0813">Transport</keyword>
<keyword evidence="24" id="KW-0753">Steroid metabolism</keyword>
<dbReference type="SUPFAM" id="SSF63825">
    <property type="entry name" value="YWTD domain"/>
    <property type="match status" value="1"/>
</dbReference>
<dbReference type="GO" id="GO:0016324">
    <property type="term" value="C:apical plasma membrane"/>
    <property type="evidence" value="ECO:0007669"/>
    <property type="project" value="TreeGrafter"/>
</dbReference>
<dbReference type="FunFam" id="2.10.25.10:FF:000052">
    <property type="entry name" value="low-density lipoprotein receptor isoform X1"/>
    <property type="match status" value="1"/>
</dbReference>
<dbReference type="CDD" id="cd00054">
    <property type="entry name" value="EGF_CA"/>
    <property type="match status" value="1"/>
</dbReference>
<feature type="disulfide bond" evidence="26">
    <location>
        <begin position="153"/>
        <end position="165"/>
    </location>
</feature>
<feature type="disulfide bond" evidence="26">
    <location>
        <begin position="285"/>
        <end position="303"/>
    </location>
</feature>
<evidence type="ECO:0000256" key="14">
    <source>
        <dbReference type="ARBA" id="ARBA00022737"/>
    </source>
</evidence>
<dbReference type="PANTHER" id="PTHR22722">
    <property type="entry name" value="LOW-DENSITY LIPOPROTEIN RECEPTOR-RELATED PROTEIN 2-RELATED"/>
    <property type="match status" value="1"/>
</dbReference>
<dbReference type="InterPro" id="IPR051221">
    <property type="entry name" value="LDLR-related"/>
</dbReference>
<evidence type="ECO:0000256" key="9">
    <source>
        <dbReference type="ARBA" id="ARBA00022548"/>
    </source>
</evidence>
<feature type="repeat" description="LDL-receptor class B" evidence="27">
    <location>
        <begin position="574"/>
        <end position="618"/>
    </location>
</feature>
<feature type="disulfide bond" evidence="26">
    <location>
        <begin position="237"/>
        <end position="249"/>
    </location>
</feature>
<dbReference type="InterPro" id="IPR023415">
    <property type="entry name" value="LDLR_class-A_CS"/>
</dbReference>
<dbReference type="FunFam" id="4.10.400.10:FF:000030">
    <property type="entry name" value="Sortilin related receptor 1"/>
    <property type="match status" value="1"/>
</dbReference>
<keyword evidence="13 30" id="KW-0732">Signal</keyword>
<evidence type="ECO:0000256" key="11">
    <source>
        <dbReference type="ARBA" id="ARBA00022692"/>
    </source>
</evidence>
<dbReference type="InterPro" id="IPR011042">
    <property type="entry name" value="6-blade_b-propeller_TolB-like"/>
</dbReference>
<dbReference type="OrthoDB" id="664115at2759"/>
<accession>A0A9Q1CZ34</accession>
<dbReference type="GO" id="GO:0043235">
    <property type="term" value="C:receptor complex"/>
    <property type="evidence" value="ECO:0007669"/>
    <property type="project" value="TreeGrafter"/>
</dbReference>
<organism evidence="32 33">
    <name type="scientific">Conger conger</name>
    <name type="common">Conger eel</name>
    <name type="synonym">Muraena conger</name>
    <dbReference type="NCBI Taxonomy" id="82655"/>
    <lineage>
        <taxon>Eukaryota</taxon>
        <taxon>Metazoa</taxon>
        <taxon>Chordata</taxon>
        <taxon>Craniata</taxon>
        <taxon>Vertebrata</taxon>
        <taxon>Euteleostomi</taxon>
        <taxon>Actinopterygii</taxon>
        <taxon>Neopterygii</taxon>
        <taxon>Teleostei</taxon>
        <taxon>Anguilliformes</taxon>
        <taxon>Congridae</taxon>
        <taxon>Conger</taxon>
    </lineage>
</organism>
<keyword evidence="6" id="KW-1003">Cell membrane</keyword>
<dbReference type="InterPro" id="IPR002172">
    <property type="entry name" value="LDrepeatLR_classA_rpt"/>
</dbReference>
<evidence type="ECO:0000256" key="2">
    <source>
        <dbReference type="ARBA" id="ARBA00004600"/>
    </source>
</evidence>
<protein>
    <recommendedName>
        <fullName evidence="31">EGF-like domain-containing protein</fullName>
    </recommendedName>
</protein>
<evidence type="ECO:0000256" key="16">
    <source>
        <dbReference type="ARBA" id="ARBA00023055"/>
    </source>
</evidence>
<evidence type="ECO:0000256" key="6">
    <source>
        <dbReference type="ARBA" id="ARBA00022475"/>
    </source>
</evidence>
<keyword evidence="20" id="KW-1207">Sterol metabolism</keyword>